<proteinExistence type="predicted"/>
<accession>A0ABU6FJ34</accession>
<dbReference type="Proteomes" id="UP001354931">
    <property type="component" value="Unassembled WGS sequence"/>
</dbReference>
<keyword evidence="3" id="KW-1185">Reference proteome</keyword>
<keyword evidence="1" id="KW-0732">Signal</keyword>
<feature type="chain" id="PRO_5045844522" evidence="1">
    <location>
        <begin position="27"/>
        <end position="66"/>
    </location>
</feature>
<organism evidence="2 3">
    <name type="scientific">Streptomyces endophyticus</name>
    <dbReference type="NCBI Taxonomy" id="714166"/>
    <lineage>
        <taxon>Bacteria</taxon>
        <taxon>Bacillati</taxon>
        <taxon>Actinomycetota</taxon>
        <taxon>Actinomycetes</taxon>
        <taxon>Kitasatosporales</taxon>
        <taxon>Streptomycetaceae</taxon>
        <taxon>Streptomyces</taxon>
    </lineage>
</organism>
<gene>
    <name evidence="2" type="ORF">OKJ99_41965</name>
</gene>
<feature type="signal peptide" evidence="1">
    <location>
        <begin position="1"/>
        <end position="26"/>
    </location>
</feature>
<dbReference type="EMBL" id="JAOZYC010000207">
    <property type="protein sequence ID" value="MEB8344062.1"/>
    <property type="molecule type" value="Genomic_DNA"/>
</dbReference>
<dbReference type="RefSeq" id="WP_326023908.1">
    <property type="nucleotide sequence ID" value="NZ_JAOZYC010000207.1"/>
</dbReference>
<evidence type="ECO:0000313" key="2">
    <source>
        <dbReference type="EMBL" id="MEB8344062.1"/>
    </source>
</evidence>
<comment type="caution">
    <text evidence="2">The sequence shown here is derived from an EMBL/GenBank/DDBJ whole genome shotgun (WGS) entry which is preliminary data.</text>
</comment>
<protein>
    <submittedName>
        <fullName evidence="2">Uncharacterized protein</fullName>
    </submittedName>
</protein>
<name>A0ABU6FJ34_9ACTN</name>
<reference evidence="2 3" key="1">
    <citation type="submission" date="2022-10" db="EMBL/GenBank/DDBJ databases">
        <authorList>
            <person name="Xie J."/>
            <person name="Shen N."/>
        </authorList>
    </citation>
    <scope>NUCLEOTIDE SEQUENCE [LARGE SCALE GENOMIC DNA]</scope>
    <source>
        <strain evidence="2 3">YIM65594</strain>
    </source>
</reference>
<evidence type="ECO:0000256" key="1">
    <source>
        <dbReference type="SAM" id="SignalP"/>
    </source>
</evidence>
<sequence length="66" mass="6182">MSKRMLRSVLGAAVAAVALALGTAGAATPGDVAWGSDQVGTQSVTTVAGADDVAWGVAPVAGGGGE</sequence>
<evidence type="ECO:0000313" key="3">
    <source>
        <dbReference type="Proteomes" id="UP001354931"/>
    </source>
</evidence>